<organism evidence="2 3">
    <name type="scientific">Pseudolabrys taiwanensis</name>
    <dbReference type="NCBI Taxonomy" id="331696"/>
    <lineage>
        <taxon>Bacteria</taxon>
        <taxon>Pseudomonadati</taxon>
        <taxon>Pseudomonadota</taxon>
        <taxon>Alphaproteobacteria</taxon>
        <taxon>Hyphomicrobiales</taxon>
        <taxon>Xanthobacteraceae</taxon>
        <taxon>Pseudolabrys</taxon>
    </lineage>
</organism>
<dbReference type="CDD" id="cd06257">
    <property type="entry name" value="DnaJ"/>
    <property type="match status" value="1"/>
</dbReference>
<dbReference type="EMBL" id="CP031417">
    <property type="protein sequence ID" value="AXK82010.1"/>
    <property type="molecule type" value="Genomic_DNA"/>
</dbReference>
<dbReference type="Gene3D" id="1.10.287.110">
    <property type="entry name" value="DnaJ domain"/>
    <property type="match status" value="1"/>
</dbReference>
<dbReference type="Pfam" id="PF00226">
    <property type="entry name" value="DnaJ"/>
    <property type="match status" value="1"/>
</dbReference>
<dbReference type="SUPFAM" id="SSF46565">
    <property type="entry name" value="Chaperone J-domain"/>
    <property type="match status" value="1"/>
</dbReference>
<evidence type="ECO:0000259" key="1">
    <source>
        <dbReference type="PROSITE" id="PS50076"/>
    </source>
</evidence>
<dbReference type="OrthoDB" id="9786294at2"/>
<dbReference type="RefSeq" id="WP_115692389.1">
    <property type="nucleotide sequence ID" value="NZ_CP031417.1"/>
</dbReference>
<dbReference type="AlphaFoldDB" id="A0A345ZYL3"/>
<dbReference type="PROSITE" id="PS50076">
    <property type="entry name" value="DNAJ_2"/>
    <property type="match status" value="1"/>
</dbReference>
<evidence type="ECO:0000313" key="2">
    <source>
        <dbReference type="EMBL" id="AXK82010.1"/>
    </source>
</evidence>
<accession>A0A345ZYL3</accession>
<sequence>MKFDSDIFDRVRVKPAQDRRIKTEGPSCQWHGCKEQGTHRAPKGRGREHEHWRFCLDHVRQYNQSYNFFAGMNDDAVMAYQKDALTGHRPTWKMGTGKGRSRADAESLAAGADPFGLFSEGVRAEQKQRAEAARPVRNAERKALDTLGLEVGATPQQVKTKFKELVKRHHPDVNGGDRSTEDRLVEIIQAYNYLKSVGFG</sequence>
<dbReference type="InterPro" id="IPR036869">
    <property type="entry name" value="J_dom_sf"/>
</dbReference>
<name>A0A345ZYL3_9HYPH</name>
<dbReference type="PRINTS" id="PR00625">
    <property type="entry name" value="JDOMAIN"/>
</dbReference>
<protein>
    <submittedName>
        <fullName evidence="2">Molecular chaperone DnaJ</fullName>
    </submittedName>
</protein>
<reference evidence="2 3" key="1">
    <citation type="submission" date="2018-07" db="EMBL/GenBank/DDBJ databases">
        <authorList>
            <person name="Quirk P.G."/>
            <person name="Krulwich T.A."/>
        </authorList>
    </citation>
    <scope>NUCLEOTIDE SEQUENCE [LARGE SCALE GENOMIC DNA]</scope>
    <source>
        <strain evidence="2 3">CC-BB4</strain>
    </source>
</reference>
<feature type="domain" description="J" evidence="1">
    <location>
        <begin position="142"/>
        <end position="199"/>
    </location>
</feature>
<evidence type="ECO:0000313" key="3">
    <source>
        <dbReference type="Proteomes" id="UP000254889"/>
    </source>
</evidence>
<dbReference type="Proteomes" id="UP000254889">
    <property type="component" value="Chromosome"/>
</dbReference>
<dbReference type="SMART" id="SM00271">
    <property type="entry name" value="DnaJ"/>
    <property type="match status" value="1"/>
</dbReference>
<keyword evidence="3" id="KW-1185">Reference proteome</keyword>
<dbReference type="KEGG" id="ptaw:DW352_16645"/>
<proteinExistence type="predicted"/>
<gene>
    <name evidence="2" type="ORF">DW352_16645</name>
</gene>
<dbReference type="InterPro" id="IPR001623">
    <property type="entry name" value="DnaJ_domain"/>
</dbReference>